<dbReference type="OrthoDB" id="9807521at2"/>
<dbReference type="GO" id="GO:0006171">
    <property type="term" value="P:cAMP biosynthetic process"/>
    <property type="evidence" value="ECO:0007669"/>
    <property type="project" value="TreeGrafter"/>
</dbReference>
<dbReference type="GO" id="GO:0035556">
    <property type="term" value="P:intracellular signal transduction"/>
    <property type="evidence" value="ECO:0007669"/>
    <property type="project" value="InterPro"/>
</dbReference>
<dbReference type="PROSITE" id="PS50005">
    <property type="entry name" value="TPR"/>
    <property type="match status" value="2"/>
</dbReference>
<protein>
    <submittedName>
        <fullName evidence="3">Adenylate/guanylate cyclase domain-containing protein</fullName>
    </submittedName>
</protein>
<dbReference type="PANTHER" id="PTHR43081">
    <property type="entry name" value="ADENYLATE CYCLASE, TERMINAL-DIFFERENTIATION SPECIFIC-RELATED"/>
    <property type="match status" value="1"/>
</dbReference>
<sequence length="613" mass="68741">MERKLAAILAADVAGYSALMEVDEAGTFERLRARHKDLFEPEVDRYHGRIFKVMGDGLLAEFGSVVDAVECAAALQRGMMERNDNFPESNRIEIRIGINLGEVIIEGEDRYGEGVNIAARLQSLADPGGICVSAKVSREVEKKLTYAFEPMGEQWVKNITEPIACYRVNLNATSPGVSKVLMQNGSAAPKRISIAVLPFSNMSGDPEQEYFSDGITEDIITDLSKISHLHVIARNTTFTYKGRPAKIQQVAQDLGVRFVLEGSVRKAGSRVRVTGQLVGSHLWAERYDRELTDIFAIQDEITHAIVDQLKIKLLPDEKEAINATPTEDVEAYTYYLRGRQFLHMCSKSYMLLARRMFARAAEIDRSYARAYAGIANCDSVLYSWQYADVSIDAILATSAKALELDPDLADAHASRGLALQYGGLRAEAAAEFDRALALDPNLHEANYFYARFFFEQSDFERAAELFERAMRVRSDDYRSAVLLACVYRSLGRHADMTRVARLGLERAELELNLHPENSSPAQLGALALAQLGERDRAKEWAARTLAIDPDDLNALYNIACTYLIMDETEAALDLLEKIIPRTKQIMWWQSDPDLDPIRDHPRYKRLVERTIPG</sequence>
<feature type="repeat" description="TPR" evidence="1">
    <location>
        <begin position="409"/>
        <end position="442"/>
    </location>
</feature>
<dbReference type="PROSITE" id="PS50125">
    <property type="entry name" value="GUANYLATE_CYCLASE_2"/>
    <property type="match status" value="1"/>
</dbReference>
<evidence type="ECO:0000256" key="1">
    <source>
        <dbReference type="PROSITE-ProRule" id="PRU00339"/>
    </source>
</evidence>
<dbReference type="SUPFAM" id="SSF48452">
    <property type="entry name" value="TPR-like"/>
    <property type="match status" value="1"/>
</dbReference>
<keyword evidence="1" id="KW-0802">TPR repeat</keyword>
<dbReference type="Gene3D" id="3.40.50.10070">
    <property type="entry name" value="TolB, N-terminal domain"/>
    <property type="match status" value="1"/>
</dbReference>
<dbReference type="NCBIfam" id="NF047558">
    <property type="entry name" value="TPR_END_plus"/>
    <property type="match status" value="1"/>
</dbReference>
<dbReference type="EMBL" id="PGGM01000011">
    <property type="protein sequence ID" value="PSH61854.1"/>
    <property type="molecule type" value="Genomic_DNA"/>
</dbReference>
<dbReference type="Proteomes" id="UP000241764">
    <property type="component" value="Unassembled WGS sequence"/>
</dbReference>
<dbReference type="CDD" id="cd07302">
    <property type="entry name" value="CHD"/>
    <property type="match status" value="1"/>
</dbReference>
<dbReference type="InterPro" id="IPR050697">
    <property type="entry name" value="Adenylyl/Guanylyl_Cyclase_3/4"/>
</dbReference>
<accession>A0A2P7B5V8</accession>
<gene>
    <name evidence="3" type="ORF">CU103_21255</name>
</gene>
<dbReference type="SMART" id="SM00044">
    <property type="entry name" value="CYCc"/>
    <property type="match status" value="1"/>
</dbReference>
<dbReference type="InterPro" id="IPR019734">
    <property type="entry name" value="TPR_rpt"/>
</dbReference>
<dbReference type="GO" id="GO:0004016">
    <property type="term" value="F:adenylate cyclase activity"/>
    <property type="evidence" value="ECO:0007669"/>
    <property type="project" value="UniProtKB-ARBA"/>
</dbReference>
<dbReference type="InterPro" id="IPR011990">
    <property type="entry name" value="TPR-like_helical_dom_sf"/>
</dbReference>
<organism evidence="3 4">
    <name type="scientific">Phyllobacterium sophorae</name>
    <dbReference type="NCBI Taxonomy" id="1520277"/>
    <lineage>
        <taxon>Bacteria</taxon>
        <taxon>Pseudomonadati</taxon>
        <taxon>Pseudomonadota</taxon>
        <taxon>Alphaproteobacteria</taxon>
        <taxon>Hyphomicrobiales</taxon>
        <taxon>Phyllobacteriaceae</taxon>
        <taxon>Phyllobacterium</taxon>
    </lineage>
</organism>
<dbReference type="SUPFAM" id="SSF55073">
    <property type="entry name" value="Nucleotide cyclase"/>
    <property type="match status" value="1"/>
</dbReference>
<dbReference type="RefSeq" id="WP_106666028.1">
    <property type="nucleotide sequence ID" value="NZ_PGGM01000011.1"/>
</dbReference>
<dbReference type="Gene3D" id="3.30.70.1230">
    <property type="entry name" value="Nucleotide cyclase"/>
    <property type="match status" value="1"/>
</dbReference>
<evidence type="ECO:0000313" key="3">
    <source>
        <dbReference type="EMBL" id="PSH61854.1"/>
    </source>
</evidence>
<keyword evidence="4" id="KW-1185">Reference proteome</keyword>
<name>A0A2P7B5V8_9HYPH</name>
<comment type="caution">
    <text evidence="3">The sequence shown here is derived from an EMBL/GenBank/DDBJ whole genome shotgun (WGS) entry which is preliminary data.</text>
</comment>
<dbReference type="InterPro" id="IPR029787">
    <property type="entry name" value="Nucleotide_cyclase"/>
</dbReference>
<feature type="repeat" description="TPR" evidence="1">
    <location>
        <begin position="443"/>
        <end position="476"/>
    </location>
</feature>
<feature type="domain" description="Guanylate cyclase" evidence="2">
    <location>
        <begin position="7"/>
        <end position="122"/>
    </location>
</feature>
<evidence type="ECO:0000313" key="4">
    <source>
        <dbReference type="Proteomes" id="UP000241764"/>
    </source>
</evidence>
<dbReference type="SMART" id="SM00028">
    <property type="entry name" value="TPR"/>
    <property type="match status" value="4"/>
</dbReference>
<dbReference type="Pfam" id="PF00211">
    <property type="entry name" value="Guanylate_cyc"/>
    <property type="match status" value="1"/>
</dbReference>
<evidence type="ECO:0000259" key="2">
    <source>
        <dbReference type="PROSITE" id="PS50125"/>
    </source>
</evidence>
<dbReference type="Gene3D" id="1.25.40.10">
    <property type="entry name" value="Tetratricopeptide repeat domain"/>
    <property type="match status" value="1"/>
</dbReference>
<dbReference type="PANTHER" id="PTHR43081:SF19">
    <property type="entry name" value="PH-SENSITIVE ADENYLATE CYCLASE RV1264"/>
    <property type="match status" value="1"/>
</dbReference>
<reference evidence="4" key="1">
    <citation type="submission" date="2017-11" db="EMBL/GenBank/DDBJ databases">
        <authorList>
            <person name="Kuznetsova I."/>
            <person name="Sazanova A."/>
            <person name="Chirak E."/>
            <person name="Safronova V."/>
            <person name="Willems A."/>
        </authorList>
    </citation>
    <scope>NUCLEOTIDE SEQUENCE [LARGE SCALE GENOMIC DNA]</scope>
    <source>
        <strain evidence="4">CCBAU 03422</strain>
    </source>
</reference>
<dbReference type="InterPro" id="IPR001054">
    <property type="entry name" value="A/G_cyclase"/>
</dbReference>
<dbReference type="AlphaFoldDB" id="A0A2P7B5V8"/>
<proteinExistence type="predicted"/>